<name>A0A3M2M7F9_9ACTN</name>
<dbReference type="InterPro" id="IPR027268">
    <property type="entry name" value="Peptidase_M4/M1_CTD_sf"/>
</dbReference>
<dbReference type="OrthoDB" id="291295at2"/>
<dbReference type="GO" id="GO:0006508">
    <property type="term" value="P:proteolysis"/>
    <property type="evidence" value="ECO:0007669"/>
    <property type="project" value="UniProtKB-KW"/>
</dbReference>
<evidence type="ECO:0000259" key="11">
    <source>
        <dbReference type="Pfam" id="PF01447"/>
    </source>
</evidence>
<dbReference type="Gene3D" id="3.10.170.10">
    <property type="match status" value="1"/>
</dbReference>
<dbReference type="InterPro" id="IPR050728">
    <property type="entry name" value="Zinc_Metalloprotease_M4"/>
</dbReference>
<proteinExistence type="inferred from homology"/>
<dbReference type="PANTHER" id="PTHR33794:SF1">
    <property type="entry name" value="BACILLOLYSIN"/>
    <property type="match status" value="1"/>
</dbReference>
<keyword evidence="10" id="KW-0472">Membrane</keyword>
<feature type="region of interest" description="Disordered" evidence="9">
    <location>
        <begin position="452"/>
        <end position="476"/>
    </location>
</feature>
<dbReference type="CDD" id="cd09597">
    <property type="entry name" value="M4_TLP"/>
    <property type="match status" value="1"/>
</dbReference>
<sequence length="866" mass="91952">MRRTSVRLLSRGAGAGVAAYAVGLALAWAGGTAARALPGTLSAPVRELPSGLAGAVAALAGAMGVPLHWRTEAIGFSGTVRPLALLSSHGFAPLVVGLLPMTVAAVAAGMSARRADGRRQALITLAWAALFFGALCAGAAAVVEPSGLFAVRPEVGASFLLGFGWTAVAGVLALAVGRPLRSPATRVTQAMRRRFGGRRGLALGAAGVVGVLVASAGVADAAPTPPPAPGKPGKGTFERAGVPGALDRLRAESGKSFGVVKDGKRGTPSMLAVNSPATGGDVPKWMRANAGVFGVADPAAQLKPVRTDDTENGRFQHFQQVIGGVPVRDALVNVALSKDKSKVVAVGNGMRPDVAAPPTTPTVTADKATATAIAQLRGAKASGRPELQIYTLAPVAGRTSMPGTLVWSVRVLESTGAWDYLIDARRPGTVVTREKQSSDALNREVLEEELDDEDHSTFFQTRREEGEAPTGDKQLDDMYDFTGHTYDFYEDHFHRDGYDDHGAKMTTRLAKYSMKKPNAFWNGLTVTFANGMVKDDITVHEWTHAVTQYTSKLKYQNQSGALNESFSDIMAIAERHLTGGDTDDWTIGANTAIGTDPLRDVRNPTRWGSAGKASQYGSTCMDNGGVHYNSGIPNHAYYYAVQNLGEGTASMMFYRAFTQLLGPDSQIKDAMAATVQVTRSTYGDLYAQKMQDAWTKVDITPDWEPPADPDCTKAGCFIHMAMLMDPKYKDDIDDLKIEMTWLRDNILEPSARYARVEDAFYAVSPAMSSLTQADPALAAKTAELGNLVRTLTLFYRTGWGAVQVPADFSDRLNSVAQDYQTAAIAADQPGVAGRLKSEVGALDLTPMNGKTINDAIAYLKSALPPQ</sequence>
<feature type="active site" description="Proton donor" evidence="8">
    <location>
        <position position="627"/>
    </location>
</feature>
<evidence type="ECO:0008006" key="16">
    <source>
        <dbReference type="Google" id="ProtNLM"/>
    </source>
</evidence>
<dbReference type="InterPro" id="IPR001570">
    <property type="entry name" value="Peptidase_M4_C_domain"/>
</dbReference>
<organism evidence="14 15">
    <name type="scientific">Actinomadura harenae</name>
    <dbReference type="NCBI Taxonomy" id="2483351"/>
    <lineage>
        <taxon>Bacteria</taxon>
        <taxon>Bacillati</taxon>
        <taxon>Actinomycetota</taxon>
        <taxon>Actinomycetes</taxon>
        <taxon>Streptosporangiales</taxon>
        <taxon>Thermomonosporaceae</taxon>
        <taxon>Actinomadura</taxon>
    </lineage>
</organism>
<feature type="transmembrane region" description="Helical" evidence="10">
    <location>
        <begin position="122"/>
        <end position="143"/>
    </location>
</feature>
<feature type="active site" evidence="8">
    <location>
        <position position="541"/>
    </location>
</feature>
<evidence type="ECO:0000256" key="8">
    <source>
        <dbReference type="PIRSR" id="PIRSR623612-1"/>
    </source>
</evidence>
<evidence type="ECO:0000256" key="2">
    <source>
        <dbReference type="ARBA" id="ARBA00022670"/>
    </source>
</evidence>
<keyword evidence="7" id="KW-0482">Metalloprotease</keyword>
<comment type="similarity">
    <text evidence="1">Belongs to the peptidase M4 family.</text>
</comment>
<dbReference type="Pfam" id="PF01447">
    <property type="entry name" value="Peptidase_M4"/>
    <property type="match status" value="1"/>
</dbReference>
<keyword evidence="10" id="KW-0812">Transmembrane</keyword>
<feature type="domain" description="Peptidase M4 C-terminal" evidence="12">
    <location>
        <begin position="551"/>
        <end position="699"/>
    </location>
</feature>
<dbReference type="PANTHER" id="PTHR33794">
    <property type="entry name" value="BACILLOLYSIN"/>
    <property type="match status" value="1"/>
</dbReference>
<dbReference type="GO" id="GO:0004222">
    <property type="term" value="F:metalloendopeptidase activity"/>
    <property type="evidence" value="ECO:0007669"/>
    <property type="project" value="InterPro"/>
</dbReference>
<gene>
    <name evidence="14" type="ORF">EBO15_09860</name>
</gene>
<dbReference type="Proteomes" id="UP000282674">
    <property type="component" value="Unassembled WGS sequence"/>
</dbReference>
<keyword evidence="5" id="KW-0378">Hydrolase</keyword>
<keyword evidence="6" id="KW-0862">Zinc</keyword>
<dbReference type="Gene3D" id="1.10.390.10">
    <property type="entry name" value="Neutral Protease Domain 2"/>
    <property type="match status" value="1"/>
</dbReference>
<dbReference type="Pfam" id="PF07504">
    <property type="entry name" value="FTP"/>
    <property type="match status" value="1"/>
</dbReference>
<evidence type="ECO:0000256" key="1">
    <source>
        <dbReference type="ARBA" id="ARBA00009388"/>
    </source>
</evidence>
<feature type="transmembrane region" description="Helical" evidence="10">
    <location>
        <begin position="155"/>
        <end position="180"/>
    </location>
</feature>
<dbReference type="InterPro" id="IPR023612">
    <property type="entry name" value="Peptidase_M4"/>
</dbReference>
<evidence type="ECO:0000259" key="13">
    <source>
        <dbReference type="Pfam" id="PF07504"/>
    </source>
</evidence>
<dbReference type="PRINTS" id="PR00730">
    <property type="entry name" value="THERMOLYSIN"/>
</dbReference>
<evidence type="ECO:0000259" key="12">
    <source>
        <dbReference type="Pfam" id="PF02868"/>
    </source>
</evidence>
<evidence type="ECO:0000256" key="7">
    <source>
        <dbReference type="ARBA" id="ARBA00023049"/>
    </source>
</evidence>
<evidence type="ECO:0000256" key="9">
    <source>
        <dbReference type="SAM" id="MobiDB-lite"/>
    </source>
</evidence>
<feature type="region of interest" description="Disordered" evidence="9">
    <location>
        <begin position="220"/>
        <end position="239"/>
    </location>
</feature>
<reference evidence="14 15" key="1">
    <citation type="submission" date="2018-10" db="EMBL/GenBank/DDBJ databases">
        <title>Isolation from soil.</title>
        <authorList>
            <person name="Hu J."/>
        </authorList>
    </citation>
    <scope>NUCLEOTIDE SEQUENCE [LARGE SCALE GENOMIC DNA]</scope>
    <source>
        <strain evidence="14 15">NEAU-Ht49</strain>
    </source>
</reference>
<evidence type="ECO:0000256" key="5">
    <source>
        <dbReference type="ARBA" id="ARBA00022801"/>
    </source>
</evidence>
<evidence type="ECO:0000313" key="15">
    <source>
        <dbReference type="Proteomes" id="UP000282674"/>
    </source>
</evidence>
<evidence type="ECO:0000256" key="4">
    <source>
        <dbReference type="ARBA" id="ARBA00022729"/>
    </source>
</evidence>
<dbReference type="Pfam" id="PF02868">
    <property type="entry name" value="Peptidase_M4_C"/>
    <property type="match status" value="1"/>
</dbReference>
<keyword evidence="3" id="KW-0479">Metal-binding</keyword>
<feature type="transmembrane region" description="Helical" evidence="10">
    <location>
        <begin position="91"/>
        <end position="110"/>
    </location>
</feature>
<feature type="domain" description="Peptidase M4" evidence="11">
    <location>
        <begin position="421"/>
        <end position="548"/>
    </location>
</feature>
<feature type="domain" description="FTP" evidence="13">
    <location>
        <begin position="300"/>
        <end position="347"/>
    </location>
</feature>
<evidence type="ECO:0000256" key="6">
    <source>
        <dbReference type="ARBA" id="ARBA00022833"/>
    </source>
</evidence>
<keyword evidence="10" id="KW-1133">Transmembrane helix</keyword>
<dbReference type="EMBL" id="RFFG01000013">
    <property type="protein sequence ID" value="RMI45501.1"/>
    <property type="molecule type" value="Genomic_DNA"/>
</dbReference>
<dbReference type="AlphaFoldDB" id="A0A3M2M7F9"/>
<accession>A0A3M2M7F9</accession>
<dbReference type="InterPro" id="IPR013856">
    <property type="entry name" value="Peptidase_M4_domain"/>
</dbReference>
<keyword evidence="2" id="KW-0645">Protease</keyword>
<feature type="transmembrane region" description="Helical" evidence="10">
    <location>
        <begin position="201"/>
        <end position="219"/>
    </location>
</feature>
<keyword evidence="15" id="KW-1185">Reference proteome</keyword>
<evidence type="ECO:0000256" key="3">
    <source>
        <dbReference type="ARBA" id="ARBA00022723"/>
    </source>
</evidence>
<dbReference type="InterPro" id="IPR011096">
    <property type="entry name" value="FTP_domain"/>
</dbReference>
<evidence type="ECO:0000256" key="10">
    <source>
        <dbReference type="SAM" id="Phobius"/>
    </source>
</evidence>
<comment type="caution">
    <text evidence="14">The sequence shown here is derived from an EMBL/GenBank/DDBJ whole genome shotgun (WGS) entry which is preliminary data.</text>
</comment>
<dbReference type="RefSeq" id="WP_122194020.1">
    <property type="nucleotide sequence ID" value="NZ_JBHSKC010000022.1"/>
</dbReference>
<evidence type="ECO:0000313" key="14">
    <source>
        <dbReference type="EMBL" id="RMI45501.1"/>
    </source>
</evidence>
<keyword evidence="4" id="KW-0732">Signal</keyword>
<dbReference type="GO" id="GO:0046872">
    <property type="term" value="F:metal ion binding"/>
    <property type="evidence" value="ECO:0007669"/>
    <property type="project" value="UniProtKB-KW"/>
</dbReference>
<protein>
    <recommendedName>
        <fullName evidence="16">M4 family peptidase</fullName>
    </recommendedName>
</protein>
<dbReference type="SUPFAM" id="SSF55486">
    <property type="entry name" value="Metalloproteases ('zincins'), catalytic domain"/>
    <property type="match status" value="1"/>
</dbReference>